<evidence type="ECO:0000256" key="6">
    <source>
        <dbReference type="SAM" id="MobiDB-lite"/>
    </source>
</evidence>
<evidence type="ECO:0000259" key="8">
    <source>
        <dbReference type="Pfam" id="PF07992"/>
    </source>
</evidence>
<feature type="region of interest" description="Disordered" evidence="6">
    <location>
        <begin position="1"/>
        <end position="33"/>
    </location>
</feature>
<dbReference type="SUPFAM" id="SSF51905">
    <property type="entry name" value="FAD/NAD(P)-binding domain"/>
    <property type="match status" value="1"/>
</dbReference>
<gene>
    <name evidence="9" type="ORF">N868_08100</name>
</gene>
<name>A0A0A0BWS3_9CELL</name>
<feature type="domain" description="Pyridine nucleotide-disulphide oxidoreductase dimerisation" evidence="7">
    <location>
        <begin position="371"/>
        <end position="478"/>
    </location>
</feature>
<evidence type="ECO:0000256" key="4">
    <source>
        <dbReference type="PIRSR" id="PIRSR000350-3"/>
    </source>
</evidence>
<proteinExistence type="inferred from homology"/>
<keyword evidence="3 4" id="KW-0274">FAD</keyword>
<feature type="binding site" evidence="4">
    <location>
        <position position="232"/>
    </location>
    <ligand>
        <name>NAD(+)</name>
        <dbReference type="ChEBI" id="CHEBI:57540"/>
    </ligand>
</feature>
<reference evidence="9 10" key="1">
    <citation type="submission" date="2013-08" db="EMBL/GenBank/DDBJ databases">
        <title>Genome sequencing of Cellulomonas carbonis T26.</title>
        <authorList>
            <person name="Chen F."/>
            <person name="Li Y."/>
            <person name="Wang G."/>
        </authorList>
    </citation>
    <scope>NUCLEOTIDE SEQUENCE [LARGE SCALE GENOMIC DNA]</scope>
    <source>
        <strain evidence="9 10">T26</strain>
    </source>
</reference>
<dbReference type="PANTHER" id="PTHR43014">
    <property type="entry name" value="MERCURIC REDUCTASE"/>
    <property type="match status" value="1"/>
</dbReference>
<dbReference type="PANTHER" id="PTHR43014:SF2">
    <property type="entry name" value="MERCURIC REDUCTASE"/>
    <property type="match status" value="1"/>
</dbReference>
<feature type="binding site" evidence="4">
    <location>
        <position position="335"/>
    </location>
    <ligand>
        <name>FAD</name>
        <dbReference type="ChEBI" id="CHEBI:57692"/>
    </ligand>
</feature>
<feature type="binding site" evidence="4">
    <location>
        <begin position="209"/>
        <end position="216"/>
    </location>
    <ligand>
        <name>NAD(+)</name>
        <dbReference type="ChEBI" id="CHEBI:57540"/>
    </ligand>
</feature>
<sequence length="486" mass="49861">MSASGDGHDDQGGGGVHDDQRPPGAGRPDAEGGTEYDVVVIGMGPGGEHVAGTLAEAGLRVLGVENRLVGGECPYWACVPTKMMVRAAGALAEARRVPGLAGGLGGVRPDWSDVHGRIRDEATDDWDDAVAVDRFTGKGGTLVRGTGRLVGPGRVEVDGVPYTATRGVVVATGSAPAVPQVEGIGDVPYWTNREATEAAGLPASVVVLGGGPVGCELAQAMLRFGVRVDLVERGERLLARDEPEAAGVVRAAIEADGGTVRTGVAARRVRRGGDGVVVELDGGEEVTAERLLVATGRRVDVAGVGLPSVGVPADARTADVDERGRVADGVWAVGDVTGEGAFTHVAMHQARAVVADVLGREHPPLRYHALPRVTFTDPEVGTVGLTEREARDRLARVAVGAADVSSSARGWIHGPGNEGLIKLVADAERGVLVGATSAGPVGGEVLGLLALAVHAEVPIGALRSMIYAYPTFHRGIEDALAALEER</sequence>
<dbReference type="Gene3D" id="3.50.50.60">
    <property type="entry name" value="FAD/NAD(P)-binding domain"/>
    <property type="match status" value="2"/>
</dbReference>
<keyword evidence="4" id="KW-0547">Nucleotide-binding</keyword>
<feature type="domain" description="FAD/NAD(P)-binding" evidence="8">
    <location>
        <begin position="36"/>
        <end position="350"/>
    </location>
</feature>
<evidence type="ECO:0000256" key="1">
    <source>
        <dbReference type="ARBA" id="ARBA00007532"/>
    </source>
</evidence>
<dbReference type="OrthoDB" id="9800167at2"/>
<evidence type="ECO:0000256" key="3">
    <source>
        <dbReference type="ARBA" id="ARBA00022827"/>
    </source>
</evidence>
<dbReference type="Pfam" id="PF02852">
    <property type="entry name" value="Pyr_redox_dim"/>
    <property type="match status" value="1"/>
</dbReference>
<keyword evidence="2" id="KW-0285">Flavoprotein</keyword>
<dbReference type="InterPro" id="IPR001100">
    <property type="entry name" value="Pyr_nuc-diS_OxRdtase"/>
</dbReference>
<evidence type="ECO:0000259" key="7">
    <source>
        <dbReference type="Pfam" id="PF02852"/>
    </source>
</evidence>
<feature type="binding site" evidence="4">
    <location>
        <position position="82"/>
    </location>
    <ligand>
        <name>FAD</name>
        <dbReference type="ChEBI" id="CHEBI:57692"/>
    </ligand>
</feature>
<evidence type="ECO:0000313" key="10">
    <source>
        <dbReference type="Proteomes" id="UP000029839"/>
    </source>
</evidence>
<dbReference type="EMBL" id="AXCY01000017">
    <property type="protein sequence ID" value="KGM11614.1"/>
    <property type="molecule type" value="Genomic_DNA"/>
</dbReference>
<keyword evidence="4" id="KW-0520">NAD</keyword>
<dbReference type="InterPro" id="IPR016156">
    <property type="entry name" value="FAD/NAD-linked_Rdtase_dimer_sf"/>
</dbReference>
<dbReference type="PRINTS" id="PR00368">
    <property type="entry name" value="FADPNR"/>
</dbReference>
<feature type="disulfide bond" description="Redox-active" evidence="5">
    <location>
        <begin position="73"/>
        <end position="78"/>
    </location>
</feature>
<dbReference type="Gene3D" id="3.30.390.30">
    <property type="match status" value="1"/>
</dbReference>
<dbReference type="AlphaFoldDB" id="A0A0A0BWS3"/>
<dbReference type="GO" id="GO:0050660">
    <property type="term" value="F:flavin adenine dinucleotide binding"/>
    <property type="evidence" value="ECO:0007669"/>
    <property type="project" value="TreeGrafter"/>
</dbReference>
<protein>
    <submittedName>
        <fullName evidence="9">Pyridine nucleotide-disulfide oxidoreductase</fullName>
    </submittedName>
</protein>
<accession>A0A0A0BWS3</accession>
<feature type="binding site" evidence="4">
    <location>
        <position position="147"/>
    </location>
    <ligand>
        <name>FAD</name>
        <dbReference type="ChEBI" id="CHEBI:57692"/>
    </ligand>
</feature>
<evidence type="ECO:0000313" key="9">
    <source>
        <dbReference type="EMBL" id="KGM11614.1"/>
    </source>
</evidence>
<dbReference type="Proteomes" id="UP000029839">
    <property type="component" value="Unassembled WGS sequence"/>
</dbReference>
<dbReference type="SUPFAM" id="SSF55424">
    <property type="entry name" value="FAD/NAD-linked reductases, dimerisation (C-terminal) domain"/>
    <property type="match status" value="1"/>
</dbReference>
<comment type="caution">
    <text evidence="9">The sequence shown here is derived from an EMBL/GenBank/DDBJ whole genome shotgun (WGS) entry which is preliminary data.</text>
</comment>
<feature type="binding site" evidence="4">
    <location>
        <position position="296"/>
    </location>
    <ligand>
        <name>NAD(+)</name>
        <dbReference type="ChEBI" id="CHEBI:57540"/>
    </ligand>
</feature>
<comment type="cofactor">
    <cofactor evidence="4">
        <name>FAD</name>
        <dbReference type="ChEBI" id="CHEBI:57692"/>
    </cofactor>
    <text evidence="4">Binds 1 FAD per subunit.</text>
</comment>
<feature type="compositionally biased region" description="Basic and acidic residues" evidence="6">
    <location>
        <begin position="1"/>
        <end position="21"/>
    </location>
</feature>
<keyword evidence="10" id="KW-1185">Reference proteome</keyword>
<dbReference type="InterPro" id="IPR004099">
    <property type="entry name" value="Pyr_nucl-diS_OxRdtase_dimer"/>
</dbReference>
<evidence type="ECO:0000256" key="5">
    <source>
        <dbReference type="PIRSR" id="PIRSR000350-4"/>
    </source>
</evidence>
<feature type="binding site" evidence="4">
    <location>
        <begin position="172"/>
        <end position="174"/>
    </location>
    <ligand>
        <name>FAD</name>
        <dbReference type="ChEBI" id="CHEBI:57692"/>
    </ligand>
</feature>
<reference evidence="9 10" key="2">
    <citation type="journal article" date="2015" name="Stand. Genomic Sci.">
        <title>Draft genome sequence of Cellulomonas carbonis T26(T) and comparative analysis of six Cellulomonas genomes.</title>
        <authorList>
            <person name="Zhuang W."/>
            <person name="Zhang S."/>
            <person name="Xia X."/>
            <person name="Wang G."/>
        </authorList>
    </citation>
    <scope>NUCLEOTIDE SEQUENCE [LARGE SCALE GENOMIC DNA]</scope>
    <source>
        <strain evidence="9 10">T26</strain>
    </source>
</reference>
<dbReference type="InterPro" id="IPR036188">
    <property type="entry name" value="FAD/NAD-bd_sf"/>
</dbReference>
<dbReference type="InterPro" id="IPR023753">
    <property type="entry name" value="FAD/NAD-binding_dom"/>
</dbReference>
<evidence type="ECO:0000256" key="2">
    <source>
        <dbReference type="ARBA" id="ARBA00022630"/>
    </source>
</evidence>
<dbReference type="Pfam" id="PF07992">
    <property type="entry name" value="Pyr_redox_2"/>
    <property type="match status" value="1"/>
</dbReference>
<comment type="similarity">
    <text evidence="1">Belongs to the class-I pyridine nucleotide-disulfide oxidoreductase family.</text>
</comment>
<organism evidence="9 10">
    <name type="scientific">Cellulomonas carbonis T26</name>
    <dbReference type="NCBI Taxonomy" id="947969"/>
    <lineage>
        <taxon>Bacteria</taxon>
        <taxon>Bacillati</taxon>
        <taxon>Actinomycetota</taxon>
        <taxon>Actinomycetes</taxon>
        <taxon>Micrococcales</taxon>
        <taxon>Cellulomonadaceae</taxon>
        <taxon>Cellulomonas</taxon>
    </lineage>
</organism>
<dbReference type="PIRSF" id="PIRSF000350">
    <property type="entry name" value="Mercury_reductase_MerA"/>
    <property type="match status" value="1"/>
</dbReference>
<dbReference type="RefSeq" id="WP_081978584.1">
    <property type="nucleotide sequence ID" value="NZ_AXCY01000017.1"/>
</dbReference>
<dbReference type="GO" id="GO:0003955">
    <property type="term" value="F:NAD(P)H dehydrogenase (quinone) activity"/>
    <property type="evidence" value="ECO:0007669"/>
    <property type="project" value="TreeGrafter"/>
</dbReference>
<dbReference type="PRINTS" id="PR00411">
    <property type="entry name" value="PNDRDTASEI"/>
</dbReference>